<feature type="chain" id="PRO_5005513933" evidence="1">
    <location>
        <begin position="27"/>
        <end position="147"/>
    </location>
</feature>
<reference evidence="2" key="1">
    <citation type="journal article" date="2015" name="Genome Announc.">
        <title>Draft Genome Sequence of Anaerolineae Strain TC1, a Novel Isolate from a Methanogenic Wastewater Treatment System.</title>
        <authorList>
            <person name="Matsuura N."/>
            <person name="Tourlousse D.M."/>
            <person name="Sun L."/>
            <person name="Toyonaga M."/>
            <person name="Kuroda K."/>
            <person name="Ohashi A."/>
            <person name="Cruz R."/>
            <person name="Yamaguchi T."/>
            <person name="Sekiguchi Y."/>
        </authorList>
    </citation>
    <scope>NUCLEOTIDE SEQUENCE [LARGE SCALE GENOMIC DNA]</scope>
    <source>
        <strain evidence="2">TC1</strain>
    </source>
</reference>
<feature type="signal peptide" evidence="1">
    <location>
        <begin position="1"/>
        <end position="26"/>
    </location>
</feature>
<dbReference type="RefSeq" id="WP_062278263.1">
    <property type="nucleotide sequence ID" value="NZ_DF968180.1"/>
</dbReference>
<keyword evidence="3" id="KW-1185">Reference proteome</keyword>
<accession>A0A0K8PBW8</accession>
<dbReference type="STRING" id="1678840.ATC1_12179"/>
<proteinExistence type="predicted"/>
<name>A0A0K8PBW8_9CHLR</name>
<evidence type="ECO:0000313" key="2">
    <source>
        <dbReference type="EMBL" id="GAP39645.1"/>
    </source>
</evidence>
<evidence type="ECO:0000256" key="1">
    <source>
        <dbReference type="SAM" id="SignalP"/>
    </source>
</evidence>
<dbReference type="AlphaFoldDB" id="A0A0K8PBW8"/>
<gene>
    <name evidence="2" type="ORF">ATC1_12179</name>
</gene>
<protein>
    <submittedName>
        <fullName evidence="2">Uncharacterized protein</fullName>
    </submittedName>
</protein>
<dbReference type="EMBL" id="DF968180">
    <property type="protein sequence ID" value="GAP39645.1"/>
    <property type="molecule type" value="Genomic_DNA"/>
</dbReference>
<sequence>MKNTNLVSILILIMISMLSLTTTVIAQTETTVSPTKSIWPPSHYIGTLQSYLDDLQRLPGIIDESICAANDAGYQEKMALLQNRIEGISSLMVEMGLKIPSTVNLRIIQTTITKNKICGVGKIATGYADLAREKLDAVIRNAGLYNE</sequence>
<keyword evidence="1" id="KW-0732">Signal</keyword>
<evidence type="ECO:0000313" key="3">
    <source>
        <dbReference type="Proteomes" id="UP000053370"/>
    </source>
</evidence>
<organism evidence="2">
    <name type="scientific">Flexilinea flocculi</name>
    <dbReference type="NCBI Taxonomy" id="1678840"/>
    <lineage>
        <taxon>Bacteria</taxon>
        <taxon>Bacillati</taxon>
        <taxon>Chloroflexota</taxon>
        <taxon>Anaerolineae</taxon>
        <taxon>Anaerolineales</taxon>
        <taxon>Anaerolineaceae</taxon>
        <taxon>Flexilinea</taxon>
    </lineage>
</organism>
<dbReference type="Proteomes" id="UP000053370">
    <property type="component" value="Unassembled WGS sequence"/>
</dbReference>